<dbReference type="EMBL" id="SMRS01000002">
    <property type="protein sequence ID" value="KAA0875658.1"/>
    <property type="molecule type" value="Genomic_DNA"/>
</dbReference>
<dbReference type="AlphaFoldDB" id="A0A5A9W6A6"/>
<comment type="similarity">
    <text evidence="1">Belongs to the bactofilin family.</text>
</comment>
<keyword evidence="3" id="KW-1185">Reference proteome</keyword>
<dbReference type="InterPro" id="IPR007607">
    <property type="entry name" value="BacA/B"/>
</dbReference>
<organism evidence="2 3">
    <name type="scientific">Nitrincola tapanii</name>
    <dbReference type="NCBI Taxonomy" id="1708751"/>
    <lineage>
        <taxon>Bacteria</taxon>
        <taxon>Pseudomonadati</taxon>
        <taxon>Pseudomonadota</taxon>
        <taxon>Gammaproteobacteria</taxon>
        <taxon>Oceanospirillales</taxon>
        <taxon>Oceanospirillaceae</taxon>
        <taxon>Nitrincola</taxon>
    </lineage>
</organism>
<proteinExistence type="inferred from homology"/>
<evidence type="ECO:0000313" key="2">
    <source>
        <dbReference type="EMBL" id="KAA0875658.1"/>
    </source>
</evidence>
<name>A0A5A9W6A6_9GAMM</name>
<reference evidence="2 3" key="1">
    <citation type="submission" date="2019-03" db="EMBL/GenBank/DDBJ databases">
        <title>Nitrincola sp. nov. isolated from an Indian soda lake.</title>
        <authorList>
            <person name="Joshi A."/>
            <person name="Thite S.V."/>
            <person name="Joseph N."/>
            <person name="Dhotre D."/>
            <person name="Moorthy M."/>
            <person name="Shouche Y.S."/>
        </authorList>
    </citation>
    <scope>NUCLEOTIDE SEQUENCE [LARGE SCALE GENOMIC DNA]</scope>
    <source>
        <strain evidence="2 3">MEB193</strain>
    </source>
</reference>
<dbReference type="RefSeq" id="WP_149389963.1">
    <property type="nucleotide sequence ID" value="NZ_SMRS01000002.1"/>
</dbReference>
<protein>
    <submittedName>
        <fullName evidence="2">Polymer-forming cytoskeletal protein</fullName>
    </submittedName>
</protein>
<accession>A0A5A9W6A6</accession>
<dbReference type="PANTHER" id="PTHR35024:SF4">
    <property type="entry name" value="POLYMER-FORMING CYTOSKELETAL PROTEIN"/>
    <property type="match status" value="1"/>
</dbReference>
<dbReference type="Pfam" id="PF04519">
    <property type="entry name" value="Bactofilin"/>
    <property type="match status" value="1"/>
</dbReference>
<evidence type="ECO:0000313" key="3">
    <source>
        <dbReference type="Proteomes" id="UP000325302"/>
    </source>
</evidence>
<sequence length="155" mass="16960">MGILKRHVSAQSKRSAVTIIAEGNRFCGDTKITGKMHVDGQFEGHIHSDEDISIGKQGLISGQIRGRHIFVSGRLEGEVVCDHLHIERGGYVTARVCCAQLTIDAEGTFLGERLLPETPSSALLTEPVKRLQNFTEIDSAEDVIDSLPSRITLRP</sequence>
<evidence type="ECO:0000256" key="1">
    <source>
        <dbReference type="ARBA" id="ARBA00044755"/>
    </source>
</evidence>
<dbReference type="PANTHER" id="PTHR35024">
    <property type="entry name" value="HYPOTHETICAL CYTOSOLIC PROTEIN"/>
    <property type="match status" value="1"/>
</dbReference>
<dbReference type="Proteomes" id="UP000325302">
    <property type="component" value="Unassembled WGS sequence"/>
</dbReference>
<gene>
    <name evidence="2" type="ORF">E1H14_02880</name>
</gene>
<dbReference type="OrthoDB" id="5612117at2"/>
<comment type="caution">
    <text evidence="2">The sequence shown here is derived from an EMBL/GenBank/DDBJ whole genome shotgun (WGS) entry which is preliminary data.</text>
</comment>